<proteinExistence type="predicted"/>
<sequence length="99" mass="11106">MIAYKNCSPSELNYTLGKGGNVTIKVNRKTITLTFKDVPAENPKYMNVKIFSDPKHIMASIVVDAYLKDDKNDADVNQKVKEKLANCINTAVRNRFGLI</sequence>
<dbReference type="PATRIC" id="fig|1598.90.peg.1943"/>
<name>A0A073JNM2_LIMRT</name>
<dbReference type="EMBL" id="JOSX01000020">
    <property type="protein sequence ID" value="KEK14762.1"/>
    <property type="molecule type" value="Genomic_DNA"/>
</dbReference>
<evidence type="ECO:0000313" key="1">
    <source>
        <dbReference type="EMBL" id="KEK14762.1"/>
    </source>
</evidence>
<evidence type="ECO:0000313" key="2">
    <source>
        <dbReference type="Proteomes" id="UP000027731"/>
    </source>
</evidence>
<dbReference type="AlphaFoldDB" id="A0A073JNM2"/>
<gene>
    <name evidence="1" type="ORF">LR3_02910</name>
</gene>
<accession>A0A073JNM2</accession>
<reference evidence="1 2" key="1">
    <citation type="submission" date="2014-06" db="EMBL/GenBank/DDBJ databases">
        <title>Genetic determinant of reutericyclin biosynthesis of Lactobacillus reuteri.</title>
        <authorList>
            <person name="Lin X."/>
            <person name="Duar R."/>
            <person name="Walter J."/>
            <person name="Gaenzle M."/>
        </authorList>
    </citation>
    <scope>NUCLEOTIDE SEQUENCE [LARGE SCALE GENOMIC DNA]</scope>
    <source>
        <strain evidence="1 2">LTH2584</strain>
    </source>
</reference>
<dbReference type="Proteomes" id="UP000027731">
    <property type="component" value="Unassembled WGS sequence"/>
</dbReference>
<protein>
    <submittedName>
        <fullName evidence="1">Uncharacterized protein</fullName>
    </submittedName>
</protein>
<dbReference type="RefSeq" id="WP_035169648.1">
    <property type="nucleotide sequence ID" value="NZ_CP128363.1"/>
</dbReference>
<comment type="caution">
    <text evidence="1">The sequence shown here is derived from an EMBL/GenBank/DDBJ whole genome shotgun (WGS) entry which is preliminary data.</text>
</comment>
<organism evidence="1 2">
    <name type="scientific">Limosilactobacillus reuteri</name>
    <name type="common">Lactobacillus reuteri</name>
    <dbReference type="NCBI Taxonomy" id="1598"/>
    <lineage>
        <taxon>Bacteria</taxon>
        <taxon>Bacillati</taxon>
        <taxon>Bacillota</taxon>
        <taxon>Bacilli</taxon>
        <taxon>Lactobacillales</taxon>
        <taxon>Lactobacillaceae</taxon>
        <taxon>Limosilactobacillus</taxon>
    </lineage>
</organism>